<dbReference type="Proteomes" id="UP000823908">
    <property type="component" value="Unassembled WGS sequence"/>
</dbReference>
<keyword evidence="2" id="KW-0472">Membrane</keyword>
<reference evidence="3" key="2">
    <citation type="submission" date="2021-04" db="EMBL/GenBank/DDBJ databases">
        <authorList>
            <person name="Gilroy R."/>
        </authorList>
    </citation>
    <scope>NUCLEOTIDE SEQUENCE</scope>
    <source>
        <strain evidence="3">ChiHjej10B9-4811</strain>
    </source>
</reference>
<feature type="transmembrane region" description="Helical" evidence="2">
    <location>
        <begin position="276"/>
        <end position="299"/>
    </location>
</feature>
<feature type="region of interest" description="Disordered" evidence="1">
    <location>
        <begin position="1"/>
        <end position="40"/>
    </location>
</feature>
<feature type="compositionally biased region" description="Basic and acidic residues" evidence="1">
    <location>
        <begin position="1"/>
        <end position="13"/>
    </location>
</feature>
<evidence type="ECO:0000313" key="3">
    <source>
        <dbReference type="EMBL" id="HJD51581.1"/>
    </source>
</evidence>
<sequence>MTGTRKSTEDHGDGNWTNPYVQAENQRAQEAAQAAYAQQPQGYAHPYAEPASAHYTQGAYPPEAQAQGVASAPVASYAPPWAPRRQRRRPAFSLARRFLCVLLALLTLATGLAAATAYWAQTTLVDTENFAAMTESIAYDQDFQTSLATAVTDDIMASPAIETYLGDGNSTAWYGGVQNWLYDQTYTLVDGATNSLVTSDAYPQLWAQVISDTHAYNFSGESRPAVLDLSAIYDQAGASVQSATGFSVDTSSLPSRTITLDTGQNIWPINSTVNTLIWLASLWQPLLVASGVSALLGFLLWPRNRFAYLAFIAFSAAALLWIAGLLGGGASLTAGIQLPASNAAVLFLQKLSETITASFASYHNGLALNLLIAGAVLTLLALLSAIMGLTAREATARIR</sequence>
<organism evidence="3 4">
    <name type="scientific">Candidatus Rothia avistercoris</name>
    <dbReference type="NCBI Taxonomy" id="2840479"/>
    <lineage>
        <taxon>Bacteria</taxon>
        <taxon>Bacillati</taxon>
        <taxon>Actinomycetota</taxon>
        <taxon>Actinomycetes</taxon>
        <taxon>Micrococcales</taxon>
        <taxon>Micrococcaceae</taxon>
        <taxon>Rothia</taxon>
    </lineage>
</organism>
<evidence type="ECO:0000256" key="2">
    <source>
        <dbReference type="SAM" id="Phobius"/>
    </source>
</evidence>
<proteinExistence type="predicted"/>
<reference evidence="3" key="1">
    <citation type="journal article" date="2021" name="PeerJ">
        <title>Extensive microbial diversity within the chicken gut microbiome revealed by metagenomics and culture.</title>
        <authorList>
            <person name="Gilroy R."/>
            <person name="Ravi A."/>
            <person name="Getino M."/>
            <person name="Pursley I."/>
            <person name="Horton D.L."/>
            <person name="Alikhan N.F."/>
            <person name="Baker D."/>
            <person name="Gharbi K."/>
            <person name="Hall N."/>
            <person name="Watson M."/>
            <person name="Adriaenssens E.M."/>
            <person name="Foster-Nyarko E."/>
            <person name="Jarju S."/>
            <person name="Secka A."/>
            <person name="Antonio M."/>
            <person name="Oren A."/>
            <person name="Chaudhuri R.R."/>
            <person name="La Ragione R."/>
            <person name="Hildebrand F."/>
            <person name="Pallen M.J."/>
        </authorList>
    </citation>
    <scope>NUCLEOTIDE SEQUENCE</scope>
    <source>
        <strain evidence="3">ChiHjej10B9-4811</strain>
    </source>
</reference>
<comment type="caution">
    <text evidence="3">The sequence shown here is derived from an EMBL/GenBank/DDBJ whole genome shotgun (WGS) entry which is preliminary data.</text>
</comment>
<feature type="compositionally biased region" description="Low complexity" evidence="1">
    <location>
        <begin position="22"/>
        <end position="40"/>
    </location>
</feature>
<feature type="transmembrane region" description="Helical" evidence="2">
    <location>
        <begin position="94"/>
        <end position="120"/>
    </location>
</feature>
<feature type="transmembrane region" description="Helical" evidence="2">
    <location>
        <begin position="306"/>
        <end position="326"/>
    </location>
</feature>
<gene>
    <name evidence="3" type="ORF">H9908_06935</name>
</gene>
<keyword evidence="2" id="KW-0812">Transmembrane</keyword>
<dbReference type="AlphaFoldDB" id="A0A9D2UFS9"/>
<protein>
    <submittedName>
        <fullName evidence="3">Uncharacterized protein</fullName>
    </submittedName>
</protein>
<feature type="transmembrane region" description="Helical" evidence="2">
    <location>
        <begin position="366"/>
        <end position="389"/>
    </location>
</feature>
<accession>A0A9D2UFS9</accession>
<evidence type="ECO:0000313" key="4">
    <source>
        <dbReference type="Proteomes" id="UP000823908"/>
    </source>
</evidence>
<keyword evidence="2" id="KW-1133">Transmembrane helix</keyword>
<dbReference type="EMBL" id="DWUS01000158">
    <property type="protein sequence ID" value="HJD51581.1"/>
    <property type="molecule type" value="Genomic_DNA"/>
</dbReference>
<evidence type="ECO:0000256" key="1">
    <source>
        <dbReference type="SAM" id="MobiDB-lite"/>
    </source>
</evidence>
<name>A0A9D2UFS9_9MICC</name>